<evidence type="ECO:0000313" key="2">
    <source>
        <dbReference type="Proteomes" id="UP000005207"/>
    </source>
</evidence>
<accession>A0A669F071</accession>
<organism evidence="1 2">
    <name type="scientific">Oreochromis niloticus</name>
    <name type="common">Nile tilapia</name>
    <name type="synonym">Tilapia nilotica</name>
    <dbReference type="NCBI Taxonomy" id="8128"/>
    <lineage>
        <taxon>Eukaryota</taxon>
        <taxon>Metazoa</taxon>
        <taxon>Chordata</taxon>
        <taxon>Craniata</taxon>
        <taxon>Vertebrata</taxon>
        <taxon>Euteleostomi</taxon>
        <taxon>Actinopterygii</taxon>
        <taxon>Neopterygii</taxon>
        <taxon>Teleostei</taxon>
        <taxon>Neoteleostei</taxon>
        <taxon>Acanthomorphata</taxon>
        <taxon>Ovalentaria</taxon>
        <taxon>Cichlomorphae</taxon>
        <taxon>Cichliformes</taxon>
        <taxon>Cichlidae</taxon>
        <taxon>African cichlids</taxon>
        <taxon>Pseudocrenilabrinae</taxon>
        <taxon>Oreochromini</taxon>
        <taxon>Oreochromis</taxon>
    </lineage>
</organism>
<reference evidence="1" key="3">
    <citation type="submission" date="2025-09" db="UniProtKB">
        <authorList>
            <consortium name="Ensembl"/>
        </authorList>
    </citation>
    <scope>IDENTIFICATION</scope>
</reference>
<dbReference type="Ensembl" id="ENSONIT00000059522.1">
    <property type="protein sequence ID" value="ENSONIP00000078157.1"/>
    <property type="gene ID" value="ENSONIG00000037929.1"/>
</dbReference>
<sequence>MNSAVYQKILEENIQPSTWGTRRCFLQPFPSLPGFKNGGFDFHERDTLKTHRVTLLTSQSVACSLLSSHFSTCSDRLEAWVSRY</sequence>
<name>A0A669F071_ORENI</name>
<dbReference type="InParanoid" id="A0A669F071"/>
<evidence type="ECO:0000313" key="1">
    <source>
        <dbReference type="Ensembl" id="ENSONIP00000078157.1"/>
    </source>
</evidence>
<protein>
    <submittedName>
        <fullName evidence="1">Uncharacterized protein</fullName>
    </submittedName>
</protein>
<reference evidence="1" key="2">
    <citation type="submission" date="2025-08" db="UniProtKB">
        <authorList>
            <consortium name="Ensembl"/>
        </authorList>
    </citation>
    <scope>IDENTIFICATION</scope>
</reference>
<dbReference type="AlphaFoldDB" id="A0A669F071"/>
<keyword evidence="2" id="KW-1185">Reference proteome</keyword>
<proteinExistence type="predicted"/>
<dbReference type="Proteomes" id="UP000005207">
    <property type="component" value="Linkage group LG2"/>
</dbReference>
<reference evidence="2" key="1">
    <citation type="submission" date="2012-01" db="EMBL/GenBank/DDBJ databases">
        <title>The Genome Sequence of Oreochromis niloticus (Nile Tilapia).</title>
        <authorList>
            <consortium name="Broad Institute Genome Assembly Team"/>
            <consortium name="Broad Institute Sequencing Platform"/>
            <person name="Di Palma F."/>
            <person name="Johnson J."/>
            <person name="Lander E.S."/>
            <person name="Lindblad-Toh K."/>
        </authorList>
    </citation>
    <scope>NUCLEOTIDE SEQUENCE [LARGE SCALE GENOMIC DNA]</scope>
</reference>